<comment type="cofactor">
    <cofactor evidence="1">
        <name>Mg(2+)</name>
        <dbReference type="ChEBI" id="CHEBI:18420"/>
    </cofactor>
</comment>
<dbReference type="PROSITE" id="PS51462">
    <property type="entry name" value="NUDIX"/>
    <property type="match status" value="1"/>
</dbReference>
<dbReference type="GO" id="GO:0005777">
    <property type="term" value="C:peroxisome"/>
    <property type="evidence" value="ECO:0007669"/>
    <property type="project" value="TreeGrafter"/>
</dbReference>
<feature type="region of interest" description="Disordered" evidence="10">
    <location>
        <begin position="409"/>
        <end position="446"/>
    </location>
</feature>
<dbReference type="PROSITE" id="PS00893">
    <property type="entry name" value="NUDIX_BOX"/>
    <property type="match status" value="1"/>
</dbReference>
<dbReference type="GO" id="GO:0019677">
    <property type="term" value="P:NAD+ catabolic process"/>
    <property type="evidence" value="ECO:0007669"/>
    <property type="project" value="TreeGrafter"/>
</dbReference>
<dbReference type="Pfam" id="PF09296">
    <property type="entry name" value="NUDIX-like"/>
    <property type="match status" value="1"/>
</dbReference>
<evidence type="ECO:0000256" key="4">
    <source>
        <dbReference type="ARBA" id="ARBA00012381"/>
    </source>
</evidence>
<reference evidence="12" key="1">
    <citation type="submission" date="2023-02" db="EMBL/GenBank/DDBJ databases">
        <title>Identification and recombinant expression of a fungal hydrolase from Papiliotrema laurentii that hydrolyzes apple cutin and clears colloidal polyester polyurethane.</title>
        <authorList>
            <consortium name="DOE Joint Genome Institute"/>
            <person name="Roman V.A."/>
            <person name="Bojanowski C."/>
            <person name="Crable B.R."/>
            <person name="Wagner D.N."/>
            <person name="Hung C.S."/>
            <person name="Nadeau L.J."/>
            <person name="Schratz L."/>
            <person name="Haridas S."/>
            <person name="Pangilinan J."/>
            <person name="Lipzen A."/>
            <person name="Na H."/>
            <person name="Yan M."/>
            <person name="Ng V."/>
            <person name="Grigoriev I.V."/>
            <person name="Spatafora J.W."/>
            <person name="Barlow D."/>
            <person name="Biffinger J."/>
            <person name="Kelley-Loughnane N."/>
            <person name="Varaljay V.A."/>
            <person name="Crookes-Goodson W.J."/>
        </authorList>
    </citation>
    <scope>NUCLEOTIDE SEQUENCE</scope>
    <source>
        <strain evidence="12">5307AH</strain>
    </source>
</reference>
<dbReference type="Pfam" id="PF00293">
    <property type="entry name" value="NUDIX"/>
    <property type="match status" value="1"/>
</dbReference>
<sequence>MRLLNSLSRCCIRSPRPIYLTKSTAQSALFSSRRNFPVSNNNAFDDAFMGDNIVNFYAGQPPLNRLSFQRGHVSRIREHLDAKDARFLLFKDFKPLMRKGEPGQLLFLQRDAVEPLVQKGFVEPTPAELEVKERARILESARVPHTLPALVFLGIDDRQHASTQGVPMSVDPSRPEGVPYFALEATEDFEVEGGIWEDARNSASAMDRWTAGIFAQGRALIDWNVRNKFCAACGSPTYSLWAGWKRSCTTALEPIPGKTPCFSLRGLHNFAYPRTDPVIIMGILNSTGDKMLLGRQSKWPKGMYSCLAGFIEPGESFEDAVRREVLEEAGIEVGPVRYSSSQPWPYPANLMVGCFGRAKDGQTIRLDLDNELEDAQWFSRAEIINLVGSGKGSSYTSKEMEQLTKNATLHHHEQKSAQETSNALAPSERKEGEGNTGGSGVGLTRVPPDTAIAGQLVRLWARGDLDLVSKL</sequence>
<organism evidence="12 13">
    <name type="scientific">Papiliotrema laurentii</name>
    <name type="common">Cryptococcus laurentii</name>
    <dbReference type="NCBI Taxonomy" id="5418"/>
    <lineage>
        <taxon>Eukaryota</taxon>
        <taxon>Fungi</taxon>
        <taxon>Dikarya</taxon>
        <taxon>Basidiomycota</taxon>
        <taxon>Agaricomycotina</taxon>
        <taxon>Tremellomycetes</taxon>
        <taxon>Tremellales</taxon>
        <taxon>Rhynchogastremaceae</taxon>
        <taxon>Papiliotrema</taxon>
    </lineage>
</organism>
<proteinExistence type="inferred from homology"/>
<comment type="cofactor">
    <cofactor evidence="2">
        <name>Zn(2+)</name>
        <dbReference type="ChEBI" id="CHEBI:29105"/>
    </cofactor>
</comment>
<keyword evidence="7" id="KW-0460">Magnesium</keyword>
<keyword evidence="6 12" id="KW-0378">Hydrolase</keyword>
<keyword evidence="5" id="KW-0479">Metal-binding</keyword>
<evidence type="ECO:0000256" key="1">
    <source>
        <dbReference type="ARBA" id="ARBA00001946"/>
    </source>
</evidence>
<dbReference type="InterPro" id="IPR020084">
    <property type="entry name" value="NUDIX_hydrolase_CS"/>
</dbReference>
<evidence type="ECO:0000256" key="7">
    <source>
        <dbReference type="ARBA" id="ARBA00022842"/>
    </source>
</evidence>
<dbReference type="GO" id="GO:0046872">
    <property type="term" value="F:metal ion binding"/>
    <property type="evidence" value="ECO:0007669"/>
    <property type="project" value="UniProtKB-KW"/>
</dbReference>
<dbReference type="CDD" id="cd03429">
    <property type="entry name" value="NUDIX_NADH_pyrophosphatase_Nudt13"/>
    <property type="match status" value="1"/>
</dbReference>
<comment type="caution">
    <text evidence="12">The sequence shown here is derived from an EMBL/GenBank/DDBJ whole genome shotgun (WGS) entry which is preliminary data.</text>
</comment>
<dbReference type="Gene3D" id="3.90.79.10">
    <property type="entry name" value="Nucleoside Triphosphate Pyrophosphohydrolase"/>
    <property type="match status" value="1"/>
</dbReference>
<dbReference type="GO" id="GO:0005829">
    <property type="term" value="C:cytosol"/>
    <property type="evidence" value="ECO:0007669"/>
    <property type="project" value="TreeGrafter"/>
</dbReference>
<comment type="catalytic activity">
    <reaction evidence="9">
        <text>a 5'-end NAD(+)-phospho-ribonucleoside in mRNA + H2O = a 5'-end phospho-adenosine-phospho-ribonucleoside in mRNA + beta-nicotinamide D-ribonucleotide + 2 H(+)</text>
        <dbReference type="Rhea" id="RHEA:60876"/>
        <dbReference type="Rhea" id="RHEA-COMP:15698"/>
        <dbReference type="Rhea" id="RHEA-COMP:15719"/>
        <dbReference type="ChEBI" id="CHEBI:14649"/>
        <dbReference type="ChEBI" id="CHEBI:15377"/>
        <dbReference type="ChEBI" id="CHEBI:15378"/>
        <dbReference type="ChEBI" id="CHEBI:144029"/>
        <dbReference type="ChEBI" id="CHEBI:144051"/>
    </reaction>
    <physiologicalReaction direction="left-to-right" evidence="9">
        <dbReference type="Rhea" id="RHEA:60877"/>
    </physiologicalReaction>
</comment>
<dbReference type="InterPro" id="IPR049734">
    <property type="entry name" value="NudC-like_C"/>
</dbReference>
<dbReference type="PANTHER" id="PTHR42904:SF6">
    <property type="entry name" value="NAD-CAPPED RNA HYDROLASE NUDT12"/>
    <property type="match status" value="1"/>
</dbReference>
<accession>A0AAD9FVZ3</accession>
<dbReference type="InterPro" id="IPR015375">
    <property type="entry name" value="NADH_PPase-like_N"/>
</dbReference>
<dbReference type="AlphaFoldDB" id="A0AAD9FVZ3"/>
<keyword evidence="8" id="KW-0520">NAD</keyword>
<dbReference type="PANTHER" id="PTHR42904">
    <property type="entry name" value="NUDIX HYDROLASE, NUDC SUBFAMILY"/>
    <property type="match status" value="1"/>
</dbReference>
<name>A0AAD9FVZ3_PAPLA</name>
<dbReference type="EMBL" id="JAODAN010000001">
    <property type="protein sequence ID" value="KAK1927272.1"/>
    <property type="molecule type" value="Genomic_DNA"/>
</dbReference>
<evidence type="ECO:0000256" key="3">
    <source>
        <dbReference type="ARBA" id="ARBA00009595"/>
    </source>
</evidence>
<evidence type="ECO:0000256" key="10">
    <source>
        <dbReference type="SAM" id="MobiDB-lite"/>
    </source>
</evidence>
<dbReference type="InterPro" id="IPR015797">
    <property type="entry name" value="NUDIX_hydrolase-like_dom_sf"/>
</dbReference>
<evidence type="ECO:0000256" key="5">
    <source>
        <dbReference type="ARBA" id="ARBA00022723"/>
    </source>
</evidence>
<dbReference type="NCBIfam" id="NF001299">
    <property type="entry name" value="PRK00241.1"/>
    <property type="match status" value="1"/>
</dbReference>
<dbReference type="EC" id="3.6.1.22" evidence="4"/>
<dbReference type="GO" id="GO:0035529">
    <property type="term" value="F:NADH pyrophosphatase activity"/>
    <property type="evidence" value="ECO:0007669"/>
    <property type="project" value="TreeGrafter"/>
</dbReference>
<evidence type="ECO:0000256" key="2">
    <source>
        <dbReference type="ARBA" id="ARBA00001947"/>
    </source>
</evidence>
<evidence type="ECO:0000313" key="12">
    <source>
        <dbReference type="EMBL" id="KAK1927272.1"/>
    </source>
</evidence>
<protein>
    <recommendedName>
        <fullName evidence="4">NAD(+) diphosphatase</fullName>
        <ecNumber evidence="4">3.6.1.22</ecNumber>
    </recommendedName>
</protein>
<dbReference type="Proteomes" id="UP001182556">
    <property type="component" value="Unassembled WGS sequence"/>
</dbReference>
<gene>
    <name evidence="12" type="ORF">DB88DRAFT_477437</name>
</gene>
<dbReference type="InterPro" id="IPR000086">
    <property type="entry name" value="NUDIX_hydrolase_dom"/>
</dbReference>
<evidence type="ECO:0000256" key="8">
    <source>
        <dbReference type="ARBA" id="ARBA00023027"/>
    </source>
</evidence>
<feature type="domain" description="Nudix hydrolase" evidence="11">
    <location>
        <begin position="273"/>
        <end position="400"/>
    </location>
</feature>
<dbReference type="GO" id="GO:0006742">
    <property type="term" value="P:NADP+ catabolic process"/>
    <property type="evidence" value="ECO:0007669"/>
    <property type="project" value="TreeGrafter"/>
</dbReference>
<dbReference type="Gene3D" id="3.90.79.20">
    <property type="match status" value="1"/>
</dbReference>
<comment type="similarity">
    <text evidence="3">Belongs to the Nudix hydrolase family. NudC subfamily.</text>
</comment>
<dbReference type="InterPro" id="IPR050241">
    <property type="entry name" value="NAD-cap_RNA_hydrolase_NudC"/>
</dbReference>
<evidence type="ECO:0000259" key="11">
    <source>
        <dbReference type="PROSITE" id="PS51462"/>
    </source>
</evidence>
<evidence type="ECO:0000256" key="6">
    <source>
        <dbReference type="ARBA" id="ARBA00022801"/>
    </source>
</evidence>
<evidence type="ECO:0000256" key="9">
    <source>
        <dbReference type="ARBA" id="ARBA00023679"/>
    </source>
</evidence>
<keyword evidence="13" id="KW-1185">Reference proteome</keyword>
<evidence type="ECO:0000313" key="13">
    <source>
        <dbReference type="Proteomes" id="UP001182556"/>
    </source>
</evidence>
<dbReference type="SUPFAM" id="SSF55811">
    <property type="entry name" value="Nudix"/>
    <property type="match status" value="1"/>
</dbReference>